<evidence type="ECO:0000313" key="3">
    <source>
        <dbReference type="EMBL" id="POM57829.1"/>
    </source>
</evidence>
<feature type="region of interest" description="Disordered" evidence="2">
    <location>
        <begin position="1210"/>
        <end position="1232"/>
    </location>
</feature>
<feature type="coiled-coil region" evidence="1">
    <location>
        <begin position="595"/>
        <end position="622"/>
    </location>
</feature>
<gene>
    <name evidence="3" type="ORF">PHPALM_37609</name>
</gene>
<feature type="region of interest" description="Disordered" evidence="2">
    <location>
        <begin position="690"/>
        <end position="809"/>
    </location>
</feature>
<evidence type="ECO:0000313" key="4">
    <source>
        <dbReference type="Proteomes" id="UP000237271"/>
    </source>
</evidence>
<feature type="compositionally biased region" description="Basic and acidic residues" evidence="2">
    <location>
        <begin position="742"/>
        <end position="762"/>
    </location>
</feature>
<feature type="compositionally biased region" description="Basic and acidic residues" evidence="2">
    <location>
        <begin position="995"/>
        <end position="1013"/>
    </location>
</feature>
<feature type="region of interest" description="Disordered" evidence="2">
    <location>
        <begin position="298"/>
        <end position="321"/>
    </location>
</feature>
<feature type="compositionally biased region" description="Polar residues" evidence="2">
    <location>
        <begin position="1061"/>
        <end position="1074"/>
    </location>
</feature>
<organism evidence="3 4">
    <name type="scientific">Phytophthora palmivora</name>
    <dbReference type="NCBI Taxonomy" id="4796"/>
    <lineage>
        <taxon>Eukaryota</taxon>
        <taxon>Sar</taxon>
        <taxon>Stramenopiles</taxon>
        <taxon>Oomycota</taxon>
        <taxon>Peronosporomycetes</taxon>
        <taxon>Peronosporales</taxon>
        <taxon>Peronosporaceae</taxon>
        <taxon>Phytophthora</taxon>
    </lineage>
</organism>
<dbReference type="Proteomes" id="UP000237271">
    <property type="component" value="Unassembled WGS sequence"/>
</dbReference>
<feature type="region of interest" description="Disordered" evidence="2">
    <location>
        <begin position="395"/>
        <end position="463"/>
    </location>
</feature>
<dbReference type="AlphaFoldDB" id="A0A2P4WX24"/>
<sequence>MVLYVRREVRRWEEVNPGKVTPPSVVYECPTPKPNANSYFAVAYATGDYFKWRLSLVNQDEAWISEFHVAQWGVGTAQDLMATTIPQSIMTARECVAILQTLFFEAGFEFLNLIPGWSTTRASRIPESLVRSVMEEVQNFIAVELVEWRLVTAGVSFKVNSEDHAAPSVQEQVLRLKYHKEDGDGDLLMTDYDADLLDRHFVLRFRVTLRISRSPRGSSDSEPQSKRSQHGPPRPLVPSTPSALSTPSLSSLPAYKSSTGTSLQNSTPLNYMSNRLESLEMEAKDAVPDLVPSVIGTSLASDESTASGSQTSYGSSSSSSMRSLGQQVGALALVAQSASGFAAAGDLGFQVTRTVIPHSLVAVEQEDVEMESSVRSDPAIAPWKTGFPRISAATAEPKLRVSSPSSGFDGARNVGGDERSQHQSSKSEAHSRCSARSRKSATSSRSSESRQLGSASSVSSRSGPAQIELNVLRQQQKLQARMEQEQREFLARERLDALERERLREQRDLDERRQIQELTNRLVHAEIARRVAERRAQDVEVHQAQSPTEIQGATQNVMEAVRLERERLDATYAERWQQREADADAERARWASEVHAGWKEQMSTMEQKVQQLEAERERERESSQNIQRFHAGQMRDLRATLAQVQGRRATVTPDLATNVRSSAAQNPEIATRLQESDGVISGNATVAGQRQGTADLRNTPEVAASQRKATFVTKHVKRGHGAPETKVMQDVKSEPVPVGKSSDPKRITTSKASRDSKTDSKRSVPKKHRQEKKKRRDVNPPLDSDPSSDSSDDDSSSESCDDSLDENLGDNLTAASATQAGTTLLTFRPYINSNTLGEFDTKASLRERVHWRERFANMAAQGGWSTNMRIQELKLKFPGAARDWFNQLPKHTQRDWREAASAFRKKYCKARSSYSERYFTMEMKNSESALDFFYRLNSAAGKADIDFRKSSKRLEKHIRRFITKLRDTRLKTSLQGQRFRNIADLEYALEQDEEVWSRSDRDAPPPRVRDFRADNIPQGRFKSKRTGRAYVTRGDVSDSESDEDPEIHARFQEVTDEPSVSARTSSANSGSTREISGEEATTSSAGSLASTKGVEWTQTLTNEVYRVMDNMGWRPPNAYPGSNANPGFRSPRRENPHWDKFCEKCRKWGYPEEDCWKDRKCDRCLETGHPTHMCRAQPCENCGKMHLGKPCEDWKTLEAVKKLARQGALKDMPSQILDKLPNGEANSGRPSN</sequence>
<feature type="compositionally biased region" description="Acidic residues" evidence="2">
    <location>
        <begin position="790"/>
        <end position="808"/>
    </location>
</feature>
<evidence type="ECO:0000256" key="1">
    <source>
        <dbReference type="SAM" id="Coils"/>
    </source>
</evidence>
<feature type="compositionally biased region" description="Low complexity" evidence="2">
    <location>
        <begin position="1080"/>
        <end position="1091"/>
    </location>
</feature>
<feature type="compositionally biased region" description="Low complexity" evidence="2">
    <location>
        <begin position="239"/>
        <end position="254"/>
    </location>
</feature>
<reference evidence="3 4" key="1">
    <citation type="journal article" date="2017" name="Genome Biol. Evol.">
        <title>Phytophthora megakarya and P. palmivora, closely related causal agents of cacao black pod rot, underwent increases in genome sizes and gene numbers by different mechanisms.</title>
        <authorList>
            <person name="Ali S.S."/>
            <person name="Shao J."/>
            <person name="Lary D.J."/>
            <person name="Kronmiller B."/>
            <person name="Shen D."/>
            <person name="Strem M.D."/>
            <person name="Amoako-Attah I."/>
            <person name="Akrofi A.Y."/>
            <person name="Begoude B.A."/>
            <person name="Ten Hoopen G.M."/>
            <person name="Coulibaly K."/>
            <person name="Kebe B.I."/>
            <person name="Melnick R.L."/>
            <person name="Guiltinan M.J."/>
            <person name="Tyler B.M."/>
            <person name="Meinhardt L.W."/>
            <person name="Bailey B.A."/>
        </authorList>
    </citation>
    <scope>NUCLEOTIDE SEQUENCE [LARGE SCALE GENOMIC DNA]</scope>
    <source>
        <strain evidence="4">sbr112.9</strain>
    </source>
</reference>
<feature type="compositionally biased region" description="Basic and acidic residues" evidence="2">
    <location>
        <begin position="721"/>
        <end position="733"/>
    </location>
</feature>
<feature type="compositionally biased region" description="Basic and acidic residues" evidence="2">
    <location>
        <begin position="415"/>
        <end position="431"/>
    </location>
</feature>
<feature type="compositionally biased region" description="Polar residues" evidence="2">
    <location>
        <begin position="256"/>
        <end position="269"/>
    </location>
</feature>
<name>A0A2P4WX24_9STRA</name>
<evidence type="ECO:0000256" key="2">
    <source>
        <dbReference type="SAM" id="MobiDB-lite"/>
    </source>
</evidence>
<feature type="region of interest" description="Disordered" evidence="2">
    <location>
        <begin position="213"/>
        <end position="269"/>
    </location>
</feature>
<proteinExistence type="predicted"/>
<keyword evidence="4" id="KW-1185">Reference proteome</keyword>
<feature type="compositionally biased region" description="Basic residues" evidence="2">
    <location>
        <begin position="763"/>
        <end position="776"/>
    </location>
</feature>
<accession>A0A2P4WX24</accession>
<dbReference type="OrthoDB" id="124803at2759"/>
<feature type="compositionally biased region" description="Low complexity" evidence="2">
    <location>
        <begin position="440"/>
        <end position="463"/>
    </location>
</feature>
<evidence type="ECO:0008006" key="5">
    <source>
        <dbReference type="Google" id="ProtNLM"/>
    </source>
</evidence>
<feature type="region of interest" description="Disordered" evidence="2">
    <location>
        <begin position="994"/>
        <end position="1091"/>
    </location>
</feature>
<feature type="compositionally biased region" description="Low complexity" evidence="2">
    <location>
        <begin position="304"/>
        <end position="321"/>
    </location>
</feature>
<feature type="coiled-coil region" evidence="1">
    <location>
        <begin position="468"/>
        <end position="535"/>
    </location>
</feature>
<protein>
    <recommendedName>
        <fullName evidence="5">Retrotransposon gag domain-containing protein</fullName>
    </recommendedName>
</protein>
<keyword evidence="1" id="KW-0175">Coiled coil</keyword>
<comment type="caution">
    <text evidence="3">The sequence shown here is derived from an EMBL/GenBank/DDBJ whole genome shotgun (WGS) entry which is preliminary data.</text>
</comment>
<dbReference type="EMBL" id="NCKW01020487">
    <property type="protein sequence ID" value="POM57829.1"/>
    <property type="molecule type" value="Genomic_DNA"/>
</dbReference>